<evidence type="ECO:0000256" key="1">
    <source>
        <dbReference type="SAM" id="MobiDB-lite"/>
    </source>
</evidence>
<evidence type="ECO:0000313" key="2">
    <source>
        <dbReference type="EMBL" id="MDC0669540.1"/>
    </source>
</evidence>
<feature type="region of interest" description="Disordered" evidence="1">
    <location>
        <begin position="20"/>
        <end position="73"/>
    </location>
</feature>
<accession>A0ABT5B5Z1</accession>
<evidence type="ECO:0000313" key="3">
    <source>
        <dbReference type="Proteomes" id="UP001217838"/>
    </source>
</evidence>
<sequence length="313" mass="31803">MKRVLTTLSAALLVIACEGSKGPELTGDKPPETSGDTSESDSETGPDTSGDPPVVTSAGPTTEGETDTSTTGDTTCSFVCDTTDGNNEEGPQCDNWGQDCPDGQKCAAYANDGGFSWNSTKCVPADPTGGQVGDPCTVEGNGVSGIDSCGFGSMCWDVDPENGQGLCVALCTGTPDAAQCAPTGTTCVVANEGVLNLCLPQCDPLLQNCESGDLCLPNPLDATAFVCILDASGESGTTFDPCEYGNACDAGFVCQEPIFASECDPAAAGCCLPYCDLSEPECPGANQDCLAWFEAGMAPPGYENVGYCGIPQG</sequence>
<dbReference type="RefSeq" id="WP_271999340.1">
    <property type="nucleotide sequence ID" value="NZ_JAQNDN010000009.1"/>
</dbReference>
<comment type="caution">
    <text evidence="2">The sequence shown here is derived from an EMBL/GenBank/DDBJ whole genome shotgun (WGS) entry which is preliminary data.</text>
</comment>
<gene>
    <name evidence="2" type="ORF">POL58_17435</name>
</gene>
<dbReference type="PROSITE" id="PS51257">
    <property type="entry name" value="PROKAR_LIPOPROTEIN"/>
    <property type="match status" value="1"/>
</dbReference>
<dbReference type="EMBL" id="JAQNDN010000009">
    <property type="protein sequence ID" value="MDC0669540.1"/>
    <property type="molecule type" value="Genomic_DNA"/>
</dbReference>
<feature type="compositionally biased region" description="Low complexity" evidence="1">
    <location>
        <begin position="61"/>
        <end position="73"/>
    </location>
</feature>
<dbReference type="Proteomes" id="UP001217838">
    <property type="component" value="Unassembled WGS sequence"/>
</dbReference>
<name>A0ABT5B5Z1_9BACT</name>
<reference evidence="2 3" key="1">
    <citation type="submission" date="2022-11" db="EMBL/GenBank/DDBJ databases">
        <title>Minimal conservation of predation-associated metabolite biosynthetic gene clusters underscores biosynthetic potential of Myxococcota including descriptions for ten novel species: Archangium lansinium sp. nov., Myxococcus landrumus sp. nov., Nannocystis bai.</title>
        <authorList>
            <person name="Ahearne A."/>
            <person name="Stevens C."/>
            <person name="Dowd S."/>
        </authorList>
    </citation>
    <scope>NUCLEOTIDE SEQUENCE [LARGE SCALE GENOMIC DNA]</scope>
    <source>
        <strain evidence="2 3">NCELM</strain>
    </source>
</reference>
<organism evidence="2 3">
    <name type="scientific">Nannocystis radixulma</name>
    <dbReference type="NCBI Taxonomy" id="2995305"/>
    <lineage>
        <taxon>Bacteria</taxon>
        <taxon>Pseudomonadati</taxon>
        <taxon>Myxococcota</taxon>
        <taxon>Polyangia</taxon>
        <taxon>Nannocystales</taxon>
        <taxon>Nannocystaceae</taxon>
        <taxon>Nannocystis</taxon>
    </lineage>
</organism>
<keyword evidence="3" id="KW-1185">Reference proteome</keyword>
<protein>
    <submittedName>
        <fullName evidence="2">Ribulose phosphate epimerase</fullName>
    </submittedName>
</protein>
<proteinExistence type="predicted"/>